<evidence type="ECO:0000313" key="2">
    <source>
        <dbReference type="EMBL" id="OQS54059.1"/>
    </source>
</evidence>
<dbReference type="OrthoDB" id="2192545at2759"/>
<evidence type="ECO:0000256" key="1">
    <source>
        <dbReference type="SAM" id="Phobius"/>
    </source>
</evidence>
<reference evidence="2 3" key="1">
    <citation type="journal article" date="2017" name="Environ. Microbiol.">
        <title>Decay of the glycolytic pathway and adaptation to intranuclear parasitism within Enterocytozoonidae microsporidia.</title>
        <authorList>
            <person name="Wiredu Boakye D."/>
            <person name="Jaroenlak P."/>
            <person name="Prachumwat A."/>
            <person name="Williams T.A."/>
            <person name="Bateman K.S."/>
            <person name="Itsathitphaisarn O."/>
            <person name="Sritunyalucksana K."/>
            <person name="Paszkiewicz K.H."/>
            <person name="Moore K.A."/>
            <person name="Stentiford G.D."/>
            <person name="Williams B.A."/>
        </authorList>
    </citation>
    <scope>NUCLEOTIDE SEQUENCE [LARGE SCALE GENOMIC DNA]</scope>
    <source>
        <strain evidence="2 3">TH1</strain>
    </source>
</reference>
<organism evidence="2 3">
    <name type="scientific">Ecytonucleospora hepatopenaei</name>
    <dbReference type="NCBI Taxonomy" id="646526"/>
    <lineage>
        <taxon>Eukaryota</taxon>
        <taxon>Fungi</taxon>
        <taxon>Fungi incertae sedis</taxon>
        <taxon>Microsporidia</taxon>
        <taxon>Enterocytozoonidae</taxon>
        <taxon>Ecytonucleospora</taxon>
    </lineage>
</organism>
<keyword evidence="1" id="KW-1133">Transmembrane helix</keyword>
<protein>
    <submittedName>
        <fullName evidence="2">Uncharacterized protein</fullName>
    </submittedName>
</protein>
<feature type="transmembrane region" description="Helical" evidence="1">
    <location>
        <begin position="85"/>
        <end position="106"/>
    </location>
</feature>
<comment type="caution">
    <text evidence="2">The sequence shown here is derived from an EMBL/GenBank/DDBJ whole genome shotgun (WGS) entry which is preliminary data.</text>
</comment>
<evidence type="ECO:0000313" key="3">
    <source>
        <dbReference type="Proteomes" id="UP000192758"/>
    </source>
</evidence>
<feature type="transmembrane region" description="Helical" evidence="1">
    <location>
        <begin position="160"/>
        <end position="188"/>
    </location>
</feature>
<accession>A0A1W0E4D5</accession>
<dbReference type="VEuPathDB" id="MicrosporidiaDB:EHP00_2046"/>
<dbReference type="Proteomes" id="UP000192758">
    <property type="component" value="Unassembled WGS sequence"/>
</dbReference>
<gene>
    <name evidence="2" type="ORF">EHP00_2046</name>
</gene>
<dbReference type="AlphaFoldDB" id="A0A1W0E4D5"/>
<feature type="transmembrane region" description="Helical" evidence="1">
    <location>
        <begin position="54"/>
        <end position="73"/>
    </location>
</feature>
<name>A0A1W0E4D5_9MICR</name>
<dbReference type="EMBL" id="MNPJ01000023">
    <property type="protein sequence ID" value="OQS54059.1"/>
    <property type="molecule type" value="Genomic_DNA"/>
</dbReference>
<proteinExistence type="predicted"/>
<keyword evidence="1" id="KW-0812">Transmembrane</keyword>
<sequence length="241" mass="28151">MVKQYNSNTNKNNTNSNSTNAIIKNIWLCCNILFAILYTNYLISFFTLHWCVPNAVNCFLLAIAYSLVIVQHVRNGGKYTHNPNILSVLFFSSFPTYIYLLPYYFLSVYHLIVHYKKVIINSKTDIKNSKSNNIKTNTNNNVIHNIIVFLYGNKEFVGDMAIYSSFFIFTLAVVTLRITHVFFIGMIIRQQFHENEAMERVVLKIFAFLDQHMHRVPSAIEAFYKKIKTYSTNRKINKNIK</sequence>
<keyword evidence="3" id="KW-1185">Reference proteome</keyword>
<keyword evidence="1" id="KW-0472">Membrane</keyword>
<feature type="transmembrane region" description="Helical" evidence="1">
    <location>
        <begin position="26"/>
        <end position="48"/>
    </location>
</feature>